<dbReference type="EMBL" id="UINC01180758">
    <property type="protein sequence ID" value="SVD90115.1"/>
    <property type="molecule type" value="Genomic_DNA"/>
</dbReference>
<evidence type="ECO:0000313" key="1">
    <source>
        <dbReference type="EMBL" id="SVD90115.1"/>
    </source>
</evidence>
<organism evidence="1">
    <name type="scientific">marine metagenome</name>
    <dbReference type="NCBI Taxonomy" id="408172"/>
    <lineage>
        <taxon>unclassified sequences</taxon>
        <taxon>metagenomes</taxon>
        <taxon>ecological metagenomes</taxon>
    </lineage>
</organism>
<dbReference type="AlphaFoldDB" id="A0A382Z4V1"/>
<sequence>YCTFCVPGVRIPPSPPSKLILFNNISSPIFKKTPIFGNSSGV</sequence>
<feature type="non-terminal residue" evidence="1">
    <location>
        <position position="1"/>
    </location>
</feature>
<protein>
    <submittedName>
        <fullName evidence="1">Uncharacterized protein</fullName>
    </submittedName>
</protein>
<name>A0A382Z4V1_9ZZZZ</name>
<proteinExistence type="predicted"/>
<gene>
    <name evidence="1" type="ORF">METZ01_LOCUS442969</name>
</gene>
<accession>A0A382Z4V1</accession>
<reference evidence="1" key="1">
    <citation type="submission" date="2018-05" db="EMBL/GenBank/DDBJ databases">
        <authorList>
            <person name="Lanie J.A."/>
            <person name="Ng W.-L."/>
            <person name="Kazmierczak K.M."/>
            <person name="Andrzejewski T.M."/>
            <person name="Davidsen T.M."/>
            <person name="Wayne K.J."/>
            <person name="Tettelin H."/>
            <person name="Glass J.I."/>
            <person name="Rusch D."/>
            <person name="Podicherti R."/>
            <person name="Tsui H.-C.T."/>
            <person name="Winkler M.E."/>
        </authorList>
    </citation>
    <scope>NUCLEOTIDE SEQUENCE</scope>
</reference>